<feature type="compositionally biased region" description="Low complexity" evidence="3">
    <location>
        <begin position="89"/>
        <end position="104"/>
    </location>
</feature>
<dbReference type="InParanoid" id="G3PKI2"/>
<dbReference type="GO" id="GO:0031122">
    <property type="term" value="P:cytoplasmic microtubule organization"/>
    <property type="evidence" value="ECO:0007669"/>
    <property type="project" value="TreeGrafter"/>
</dbReference>
<reference evidence="4" key="2">
    <citation type="submission" date="2025-08" db="UniProtKB">
        <authorList>
            <consortium name="Ensembl"/>
        </authorList>
    </citation>
    <scope>IDENTIFICATION</scope>
</reference>
<dbReference type="GO" id="GO:0035371">
    <property type="term" value="C:microtubule plus-end"/>
    <property type="evidence" value="ECO:0007669"/>
    <property type="project" value="TreeGrafter"/>
</dbReference>
<accession>G3PKI2</accession>
<comment type="similarity">
    <text evidence="1">Belongs to the SLAIN motif-containing family.</text>
</comment>
<feature type="region of interest" description="Disordered" evidence="3">
    <location>
        <begin position="251"/>
        <end position="340"/>
    </location>
</feature>
<keyword evidence="5" id="KW-1185">Reference proteome</keyword>
<dbReference type="InterPro" id="IPR026179">
    <property type="entry name" value="Slain"/>
</dbReference>
<evidence type="ECO:0008006" key="6">
    <source>
        <dbReference type="Google" id="ProtNLM"/>
    </source>
</evidence>
<dbReference type="AlphaFoldDB" id="G3PKI2"/>
<feature type="compositionally biased region" description="Pro residues" evidence="3">
    <location>
        <begin position="311"/>
        <end position="321"/>
    </location>
</feature>
<feature type="region of interest" description="Disordered" evidence="3">
    <location>
        <begin position="439"/>
        <end position="485"/>
    </location>
</feature>
<dbReference type="eggNOG" id="ENOG502QVWF">
    <property type="taxonomic scope" value="Eukaryota"/>
</dbReference>
<reference evidence="4" key="3">
    <citation type="submission" date="2025-09" db="UniProtKB">
        <authorList>
            <consortium name="Ensembl"/>
        </authorList>
    </citation>
    <scope>IDENTIFICATION</scope>
</reference>
<feature type="region of interest" description="Disordered" evidence="3">
    <location>
        <begin position="71"/>
        <end position="132"/>
    </location>
</feature>
<protein>
    <recommendedName>
        <fullName evidence="6">SLAIN motif family, member 1a</fullName>
    </recommendedName>
</protein>
<dbReference type="PANTHER" id="PTHR22406:SF2">
    <property type="entry name" value="SLAIN MOTIF-CONTAINING PROTEIN 1"/>
    <property type="match status" value="1"/>
</dbReference>
<name>G3PKI2_GASAC</name>
<dbReference type="PANTHER" id="PTHR22406">
    <property type="entry name" value="NASCENT POLYPEPTIDE-ASSOCIATED COMPLEX SUBUNIT ALPHA, MUSCLE-SPECIFIC FORM"/>
    <property type="match status" value="1"/>
</dbReference>
<dbReference type="OMA" id="TPERTGC"/>
<reference evidence="4 5" key="1">
    <citation type="journal article" date="2021" name="G3 (Bethesda)">
        <title>Improved contiguity of the threespine stickleback genome using long-read sequencing.</title>
        <authorList>
            <person name="Nath S."/>
            <person name="Shaw D.E."/>
            <person name="White M.A."/>
        </authorList>
    </citation>
    <scope>NUCLEOTIDE SEQUENCE [LARGE SCALE GENOMIC DNA]</scope>
    <source>
        <strain evidence="4 5">Lake Benthic</strain>
    </source>
</reference>
<organism evidence="4 5">
    <name type="scientific">Gasterosteus aculeatus aculeatus</name>
    <name type="common">three-spined stickleback</name>
    <dbReference type="NCBI Taxonomy" id="481459"/>
    <lineage>
        <taxon>Eukaryota</taxon>
        <taxon>Metazoa</taxon>
        <taxon>Chordata</taxon>
        <taxon>Craniata</taxon>
        <taxon>Vertebrata</taxon>
        <taxon>Euteleostomi</taxon>
        <taxon>Actinopterygii</taxon>
        <taxon>Neopterygii</taxon>
        <taxon>Teleostei</taxon>
        <taxon>Neoteleostei</taxon>
        <taxon>Acanthomorphata</taxon>
        <taxon>Eupercaria</taxon>
        <taxon>Perciformes</taxon>
        <taxon>Cottioidei</taxon>
        <taxon>Gasterosteales</taxon>
        <taxon>Gasterosteidae</taxon>
        <taxon>Gasterosteus</taxon>
    </lineage>
</organism>
<evidence type="ECO:0000256" key="2">
    <source>
        <dbReference type="ARBA" id="ARBA00023054"/>
    </source>
</evidence>
<evidence type="ECO:0000313" key="5">
    <source>
        <dbReference type="Proteomes" id="UP000007635"/>
    </source>
</evidence>
<dbReference type="Ensembl" id="ENSGACT00000018147.2">
    <property type="protein sequence ID" value="ENSGACP00000018112.2"/>
    <property type="gene ID" value="ENSGACG00000013709.2"/>
</dbReference>
<dbReference type="GO" id="GO:0031116">
    <property type="term" value="P:positive regulation of microtubule polymerization"/>
    <property type="evidence" value="ECO:0007669"/>
    <property type="project" value="TreeGrafter"/>
</dbReference>
<evidence type="ECO:0000256" key="3">
    <source>
        <dbReference type="SAM" id="MobiDB-lite"/>
    </source>
</evidence>
<keyword evidence="2" id="KW-0175">Coiled coil</keyword>
<dbReference type="Bgee" id="ENSGACG00000013709">
    <property type="expression patterns" value="Expressed in camera-type eye and 2 other cell types or tissues"/>
</dbReference>
<proteinExistence type="inferred from homology"/>
<dbReference type="Proteomes" id="UP000007635">
    <property type="component" value="Chromosome I"/>
</dbReference>
<dbReference type="GeneTree" id="ENSGT00390000017860"/>
<evidence type="ECO:0000313" key="4">
    <source>
        <dbReference type="Ensembl" id="ENSGACP00000018112.2"/>
    </source>
</evidence>
<dbReference type="GO" id="GO:0007020">
    <property type="term" value="P:microtubule nucleation"/>
    <property type="evidence" value="ECO:0007669"/>
    <property type="project" value="TreeGrafter"/>
</dbReference>
<feature type="compositionally biased region" description="Acidic residues" evidence="3">
    <location>
        <begin position="260"/>
        <end position="274"/>
    </location>
</feature>
<evidence type="ECO:0000256" key="1">
    <source>
        <dbReference type="ARBA" id="ARBA00006652"/>
    </source>
</evidence>
<dbReference type="Pfam" id="PF15301">
    <property type="entry name" value="SLAIN"/>
    <property type="match status" value="1"/>
</dbReference>
<sequence>MSVTLVICDSVQTVSPSRLYVSSKAREPRDGSVTPLQWCRRGLRCPESEVEAARRSLSLRLEQVSRWRSSLSSPFSTSSPVPPLRRVAPISSSTPSKPCSTPQSAERRAPSFSSPLHPGLHRALSPVGKDLPPASERTPAFVPAYRGKPRLLALHIIKPMSRRMKERLSRHRVCLFFAGVRRSALRAQASVDGDLSSSGLEEDDDSIALGYKLQDLTDVQVMARLQEESLRQDYACTSSLLANRRSQSFTFQLSAGRDPGEEDEEEEEEEDDGDYGLLPPPQPRLTRLPHSRTFASMRDWRRSTGSLSTPPSAPCSTPPCPSAGFALQAPPPTPGPGSRVGAKLRRSMPNLVRAPSMPCVPGPTPPGASPSLLRNSQSFDSCGALARLHSSIPSPGQLQHRVHSATAYVSPTVKAAAASPDCFNLGSSGIPVLGKTLGGAAAAGSAPNTPRSGLPRPASLFCPQSSTPLGKLGQPPRSLLTPPKSFSTLSALRDSSWRDGCY</sequence>